<gene>
    <name evidence="9" type="ORF">HF682_02830</name>
</gene>
<dbReference type="SUPFAM" id="SSF46626">
    <property type="entry name" value="Cytochrome c"/>
    <property type="match status" value="1"/>
</dbReference>
<keyword evidence="2 6" id="KW-0349">Heme</keyword>
<protein>
    <submittedName>
        <fullName evidence="9">Cytochrome c</fullName>
    </submittedName>
</protein>
<dbReference type="PANTHER" id="PTHR33751:SF9">
    <property type="entry name" value="CYTOCHROME C4"/>
    <property type="match status" value="1"/>
</dbReference>
<comment type="caution">
    <text evidence="9">The sequence shown here is derived from an EMBL/GenBank/DDBJ whole genome shotgun (WGS) entry which is preliminary data.</text>
</comment>
<keyword evidence="4" id="KW-0249">Electron transport</keyword>
<name>A0A847S5L5_9NEIS</name>
<organism evidence="9 10">
    <name type="scientific">Leeia aquatica</name>
    <dbReference type="NCBI Taxonomy" id="2725557"/>
    <lineage>
        <taxon>Bacteria</taxon>
        <taxon>Pseudomonadati</taxon>
        <taxon>Pseudomonadota</taxon>
        <taxon>Betaproteobacteria</taxon>
        <taxon>Neisseriales</taxon>
        <taxon>Leeiaceae</taxon>
        <taxon>Leeia</taxon>
    </lineage>
</organism>
<dbReference type="PANTHER" id="PTHR33751">
    <property type="entry name" value="CBB3-TYPE CYTOCHROME C OXIDASE SUBUNIT FIXP"/>
    <property type="match status" value="1"/>
</dbReference>
<sequence>MVVSAGLLLLAPVAANAAGDPARGKQKNSMCAGCHGIPGYRTAFPSVYSVPKIGGQHPEYIVSALKAYKEGQRSHPTMQGIAAGLSEQDMQDLAAYYAAQK</sequence>
<feature type="domain" description="Cytochrome c" evidence="8">
    <location>
        <begin position="19"/>
        <end position="101"/>
    </location>
</feature>
<feature type="signal peptide" evidence="7">
    <location>
        <begin position="1"/>
        <end position="17"/>
    </location>
</feature>
<reference evidence="9 10" key="1">
    <citation type="submission" date="2020-04" db="EMBL/GenBank/DDBJ databases">
        <title>Draft genome of Leeia sp. IMCC25680.</title>
        <authorList>
            <person name="Song J."/>
            <person name="Cho J.-C."/>
        </authorList>
    </citation>
    <scope>NUCLEOTIDE SEQUENCE [LARGE SCALE GENOMIC DNA]</scope>
    <source>
        <strain evidence="9 10">IMCC25680</strain>
    </source>
</reference>
<dbReference type="GO" id="GO:0009055">
    <property type="term" value="F:electron transfer activity"/>
    <property type="evidence" value="ECO:0007669"/>
    <property type="project" value="InterPro"/>
</dbReference>
<keyword evidence="3 6" id="KW-0479">Metal-binding</keyword>
<dbReference type="InterPro" id="IPR036909">
    <property type="entry name" value="Cyt_c-like_dom_sf"/>
</dbReference>
<feature type="chain" id="PRO_5032521700" evidence="7">
    <location>
        <begin position="18"/>
        <end position="101"/>
    </location>
</feature>
<dbReference type="Pfam" id="PF00034">
    <property type="entry name" value="Cytochrom_C"/>
    <property type="match status" value="1"/>
</dbReference>
<keyword evidence="5 6" id="KW-0408">Iron</keyword>
<dbReference type="GO" id="GO:0046872">
    <property type="term" value="F:metal ion binding"/>
    <property type="evidence" value="ECO:0007669"/>
    <property type="project" value="UniProtKB-KW"/>
</dbReference>
<accession>A0A847S5L5</accession>
<proteinExistence type="predicted"/>
<dbReference type="EMBL" id="JABAIM010000001">
    <property type="protein sequence ID" value="NLR74085.1"/>
    <property type="molecule type" value="Genomic_DNA"/>
</dbReference>
<dbReference type="Proteomes" id="UP000587991">
    <property type="component" value="Unassembled WGS sequence"/>
</dbReference>
<dbReference type="InterPro" id="IPR050597">
    <property type="entry name" value="Cytochrome_c_Oxidase_Subunit"/>
</dbReference>
<dbReference type="GO" id="GO:0020037">
    <property type="term" value="F:heme binding"/>
    <property type="evidence" value="ECO:0007669"/>
    <property type="project" value="InterPro"/>
</dbReference>
<keyword evidence="7" id="KW-0732">Signal</keyword>
<dbReference type="Gene3D" id="1.10.760.10">
    <property type="entry name" value="Cytochrome c-like domain"/>
    <property type="match status" value="1"/>
</dbReference>
<evidence type="ECO:0000256" key="3">
    <source>
        <dbReference type="ARBA" id="ARBA00022723"/>
    </source>
</evidence>
<keyword evidence="10" id="KW-1185">Reference proteome</keyword>
<evidence type="ECO:0000256" key="1">
    <source>
        <dbReference type="ARBA" id="ARBA00022448"/>
    </source>
</evidence>
<dbReference type="AlphaFoldDB" id="A0A847S5L5"/>
<evidence type="ECO:0000256" key="2">
    <source>
        <dbReference type="ARBA" id="ARBA00022617"/>
    </source>
</evidence>
<dbReference type="InterPro" id="IPR009056">
    <property type="entry name" value="Cyt_c-like_dom"/>
</dbReference>
<evidence type="ECO:0000313" key="9">
    <source>
        <dbReference type="EMBL" id="NLR74085.1"/>
    </source>
</evidence>
<evidence type="ECO:0000256" key="6">
    <source>
        <dbReference type="PROSITE-ProRule" id="PRU00433"/>
    </source>
</evidence>
<dbReference type="PROSITE" id="PS51007">
    <property type="entry name" value="CYTC"/>
    <property type="match status" value="1"/>
</dbReference>
<evidence type="ECO:0000256" key="5">
    <source>
        <dbReference type="ARBA" id="ARBA00023004"/>
    </source>
</evidence>
<evidence type="ECO:0000259" key="8">
    <source>
        <dbReference type="PROSITE" id="PS51007"/>
    </source>
</evidence>
<evidence type="ECO:0000256" key="7">
    <source>
        <dbReference type="SAM" id="SignalP"/>
    </source>
</evidence>
<keyword evidence="1" id="KW-0813">Transport</keyword>
<evidence type="ECO:0000256" key="4">
    <source>
        <dbReference type="ARBA" id="ARBA00022982"/>
    </source>
</evidence>
<evidence type="ECO:0000313" key="10">
    <source>
        <dbReference type="Proteomes" id="UP000587991"/>
    </source>
</evidence>